<dbReference type="InterPro" id="IPR050832">
    <property type="entry name" value="Bact_Acetyltransf"/>
</dbReference>
<dbReference type="RefSeq" id="WP_263573314.1">
    <property type="nucleotide sequence ID" value="NZ_JAJIRN010000010.1"/>
</dbReference>
<proteinExistence type="predicted"/>
<dbReference type="Gene3D" id="3.40.630.30">
    <property type="match status" value="1"/>
</dbReference>
<accession>A0ABT2YKX5</accession>
<dbReference type="InterPro" id="IPR016181">
    <property type="entry name" value="Acyl_CoA_acyltransferase"/>
</dbReference>
<gene>
    <name evidence="4" type="ORF">LNV07_21785</name>
</gene>
<name>A0ABT2YKX5_9BURK</name>
<dbReference type="SUPFAM" id="SSF55729">
    <property type="entry name" value="Acyl-CoA N-acyltransferases (Nat)"/>
    <property type="match status" value="1"/>
</dbReference>
<keyword evidence="5" id="KW-1185">Reference proteome</keyword>
<dbReference type="PROSITE" id="PS51186">
    <property type="entry name" value="GNAT"/>
    <property type="match status" value="1"/>
</dbReference>
<evidence type="ECO:0000259" key="3">
    <source>
        <dbReference type="PROSITE" id="PS51186"/>
    </source>
</evidence>
<keyword evidence="1" id="KW-0808">Transferase</keyword>
<evidence type="ECO:0000313" key="5">
    <source>
        <dbReference type="Proteomes" id="UP001209701"/>
    </source>
</evidence>
<protein>
    <submittedName>
        <fullName evidence="4">GNAT family N-acetyltransferase</fullName>
    </submittedName>
</protein>
<feature type="domain" description="N-acetyltransferase" evidence="3">
    <location>
        <begin position="15"/>
        <end position="180"/>
    </location>
</feature>
<dbReference type="InterPro" id="IPR000182">
    <property type="entry name" value="GNAT_dom"/>
</dbReference>
<dbReference type="CDD" id="cd04301">
    <property type="entry name" value="NAT_SF"/>
    <property type="match status" value="1"/>
</dbReference>
<reference evidence="4 5" key="1">
    <citation type="submission" date="2021-11" db="EMBL/GenBank/DDBJ databases">
        <authorList>
            <person name="Liang Q."/>
            <person name="Mou H."/>
            <person name="Liu Z."/>
        </authorList>
    </citation>
    <scope>NUCLEOTIDE SEQUENCE [LARGE SCALE GENOMIC DNA]</scope>
    <source>
        <strain evidence="4 5">CHU3</strain>
    </source>
</reference>
<dbReference type="EMBL" id="JAJIRN010000010">
    <property type="protein sequence ID" value="MCV2370725.1"/>
    <property type="molecule type" value="Genomic_DNA"/>
</dbReference>
<evidence type="ECO:0000313" key="4">
    <source>
        <dbReference type="EMBL" id="MCV2370725.1"/>
    </source>
</evidence>
<dbReference type="Proteomes" id="UP001209701">
    <property type="component" value="Unassembled WGS sequence"/>
</dbReference>
<comment type="caution">
    <text evidence="4">The sequence shown here is derived from an EMBL/GenBank/DDBJ whole genome shotgun (WGS) entry which is preliminary data.</text>
</comment>
<sequence length="180" mass="19499">MSATNFERSPMPTIRRLSSLDEAQIAGLANLLIDCVEGGASVGFMLPLTQEQALAFWRRIGEGVHEGERTLLIAEDEQGIVGTVHLLLAQPDNQPHRADLSKMLVHRRARRLGLGAALMLAAEDLGRACGKTLAVLDTATGGDAERLYARLGWTPVGQIPDYALWPQGGYCSTSLFYKAL</sequence>
<evidence type="ECO:0000256" key="2">
    <source>
        <dbReference type="ARBA" id="ARBA00023315"/>
    </source>
</evidence>
<dbReference type="PANTHER" id="PTHR43877">
    <property type="entry name" value="AMINOALKYLPHOSPHONATE N-ACETYLTRANSFERASE-RELATED-RELATED"/>
    <property type="match status" value="1"/>
</dbReference>
<evidence type="ECO:0000256" key="1">
    <source>
        <dbReference type="ARBA" id="ARBA00022679"/>
    </source>
</evidence>
<keyword evidence="2" id="KW-0012">Acyltransferase</keyword>
<dbReference type="Pfam" id="PF00583">
    <property type="entry name" value="Acetyltransf_1"/>
    <property type="match status" value="1"/>
</dbReference>
<organism evidence="4 5">
    <name type="scientific">Roseateles oligotrophus</name>
    <dbReference type="NCBI Taxonomy" id="1769250"/>
    <lineage>
        <taxon>Bacteria</taxon>
        <taxon>Pseudomonadati</taxon>
        <taxon>Pseudomonadota</taxon>
        <taxon>Betaproteobacteria</taxon>
        <taxon>Burkholderiales</taxon>
        <taxon>Sphaerotilaceae</taxon>
        <taxon>Roseateles</taxon>
    </lineage>
</organism>